<comment type="subunit">
    <text evidence="1">Interacts (via N-terminus) with spn-A/Rad51.</text>
</comment>
<dbReference type="VEuPathDB" id="VectorBase:AATE009012"/>
<dbReference type="SUPFAM" id="SSF52540">
    <property type="entry name" value="P-loop containing nucleoside triphosphate hydrolases"/>
    <property type="match status" value="2"/>
</dbReference>
<feature type="compositionally biased region" description="Low complexity" evidence="10">
    <location>
        <begin position="16"/>
        <end position="27"/>
    </location>
</feature>
<dbReference type="PANTHER" id="PTHR45629:SF7">
    <property type="entry name" value="DNA EXCISION REPAIR PROTEIN ERCC-6-RELATED"/>
    <property type="match status" value="1"/>
</dbReference>
<evidence type="ECO:0000256" key="3">
    <source>
        <dbReference type="ARBA" id="ARBA00022618"/>
    </source>
</evidence>
<reference evidence="11" key="1">
    <citation type="submission" date="2022-08" db="UniProtKB">
        <authorList>
            <consortium name="EnsemblMetazoa"/>
        </authorList>
    </citation>
    <scope>IDENTIFICATION</scope>
    <source>
        <strain evidence="11">EBRO</strain>
    </source>
</reference>
<keyword evidence="3" id="KW-0132">Cell division</keyword>
<keyword evidence="5" id="KW-0378">Hydrolase</keyword>
<sequence length="895" mass="100244">MRRSSAPSMKRPLEHSNTNTVPVVSSSEGCKHTALLNFHQKPSASHDHSSNREDQAEPSLNHCVNTPTIYKVVWGKISTRKHKTWEGDGTLEVTGRSAVLKDENGRFLSNASGLKFDEVTEGIQIIVGSKEVEVLEKLDGGQSSASTAALSTSCKKSRNDGPKNLFKPPEQIIHDPPSDAEAGPSNSSFNREQQMDPFQNKYPLQSSPQPATSARENFGAYSNFKSVVRASIEEREEQKLVEPLIMKKPSFEHQFQNNAGNAVPAEVHVPTCLTKHLRPHQREGVAFLYECVTGLRMVEPPGYGAILADEMGLGKTLQCIALMYTLMKTGPYGKPLAKRILIVTPSSLVDNWDREITKWLRHERIFTFIVGPTNKLKLYAQSPHIPILIISYEMLSKQIAELATVKFDLIFCDEGHRLKNSNVKAFGVLSRIECQRRILLTGTPIQNDLQEFFSLINFVNPGVVGAYQDFKARYETPIVISQRPGVLPQSIELGMERLNELNAITGRFVLRRTQEVINKYLPEKHEVVVFCFPTELQTKLTRTALSFFESEKGAKTAISPLQLITILKKICNHPSLVSVQGTGDPESLVHLLAGQLPPWQQMGPNDSAKLGIVEALLEALLAVQEKIVIVSYFSKTLDMIAGLCEHYNYKYCRLDGSTAGPDRSKIVNVFNNPSSDIFIFLLSAKAGGTGLNLVGASRLVLYDNDWNPANDLQAMSRVWRDGQRKPVFIYRLLTAFSIEERIFHRQISKTSLSGTVVDQKQKLSNLNFSDDELKDLFSFIDPNHVDDCLTHSLLECPCAGIGNPPEPDQDKQEIDVRDALECAEVSPEEESRFRVRPANVRRNKPRTKYALKMQELMRWEHHRSPVSESVLKQLGLSRCTEDVVFLFRNIVSAGK</sequence>
<name>A0A182J0H6_ANOAO</name>
<dbReference type="InterPro" id="IPR000330">
    <property type="entry name" value="SNF2_N"/>
</dbReference>
<evidence type="ECO:0000313" key="11">
    <source>
        <dbReference type="EnsemblMetazoa" id="AATE009012-PA.1"/>
    </source>
</evidence>
<dbReference type="GO" id="GO:0007131">
    <property type="term" value="P:reciprocal meiotic recombination"/>
    <property type="evidence" value="ECO:0007669"/>
    <property type="project" value="TreeGrafter"/>
</dbReference>
<dbReference type="InterPro" id="IPR050496">
    <property type="entry name" value="SNF2_RAD54_helicase_repair"/>
</dbReference>
<accession>A0A182J0H6</accession>
<dbReference type="InterPro" id="IPR038718">
    <property type="entry name" value="SNF2-like_sf"/>
</dbReference>
<dbReference type="EnsemblMetazoa" id="AATE009012-RA">
    <property type="protein sequence ID" value="AATE009012-PA.1"/>
    <property type="gene ID" value="AATE009012"/>
</dbReference>
<dbReference type="GO" id="GO:0016787">
    <property type="term" value="F:hydrolase activity"/>
    <property type="evidence" value="ECO:0007669"/>
    <property type="project" value="UniProtKB-KW"/>
</dbReference>
<evidence type="ECO:0000256" key="6">
    <source>
        <dbReference type="ARBA" id="ARBA00023254"/>
    </source>
</evidence>
<dbReference type="FunFam" id="3.40.50.10810:FF:000020">
    <property type="entry name" value="DNA repair and recombination protein RAD54B"/>
    <property type="match status" value="1"/>
</dbReference>
<dbReference type="PANTHER" id="PTHR45629">
    <property type="entry name" value="SNF2/RAD54 FAMILY MEMBER"/>
    <property type="match status" value="1"/>
</dbReference>
<proteinExistence type="predicted"/>
<feature type="compositionally biased region" description="Basic and acidic residues" evidence="10">
    <location>
        <begin position="44"/>
        <end position="55"/>
    </location>
</feature>
<dbReference type="CDD" id="cd18004">
    <property type="entry name" value="DEXHc_RAD54"/>
    <property type="match status" value="1"/>
</dbReference>
<dbReference type="Gene3D" id="1.20.120.850">
    <property type="entry name" value="SWI2/SNF2 ATPases, N-terminal domain"/>
    <property type="match status" value="1"/>
</dbReference>
<evidence type="ECO:0000256" key="4">
    <source>
        <dbReference type="ARBA" id="ARBA00022776"/>
    </source>
</evidence>
<dbReference type="STRING" id="41427.A0A182J0H6"/>
<dbReference type="GO" id="GO:0005524">
    <property type="term" value="F:ATP binding"/>
    <property type="evidence" value="ECO:0007669"/>
    <property type="project" value="InterPro"/>
</dbReference>
<evidence type="ECO:0000256" key="7">
    <source>
        <dbReference type="ARBA" id="ARBA00023306"/>
    </source>
</evidence>
<dbReference type="InterPro" id="IPR014001">
    <property type="entry name" value="Helicase_ATP-bd"/>
</dbReference>
<keyword evidence="6" id="KW-0469">Meiosis</keyword>
<dbReference type="PROSITE" id="PS51192">
    <property type="entry name" value="HELICASE_ATP_BIND_1"/>
    <property type="match status" value="1"/>
</dbReference>
<dbReference type="Gene3D" id="3.40.50.300">
    <property type="entry name" value="P-loop containing nucleotide triphosphate hydrolases"/>
    <property type="match status" value="1"/>
</dbReference>
<dbReference type="Pfam" id="PF00176">
    <property type="entry name" value="SNF2-rel_dom"/>
    <property type="match status" value="1"/>
</dbReference>
<evidence type="ECO:0000256" key="5">
    <source>
        <dbReference type="ARBA" id="ARBA00022801"/>
    </source>
</evidence>
<evidence type="ECO:0000256" key="10">
    <source>
        <dbReference type="SAM" id="MobiDB-lite"/>
    </source>
</evidence>
<dbReference type="PROSITE" id="PS51194">
    <property type="entry name" value="HELICASE_CTER"/>
    <property type="match status" value="1"/>
</dbReference>
<dbReference type="InterPro" id="IPR001650">
    <property type="entry name" value="Helicase_C-like"/>
</dbReference>
<keyword evidence="4" id="KW-0498">Mitosis</keyword>
<evidence type="ECO:0000256" key="8">
    <source>
        <dbReference type="ARBA" id="ARBA00024776"/>
    </source>
</evidence>
<evidence type="ECO:0000256" key="2">
    <source>
        <dbReference type="ARBA" id="ARBA00015341"/>
    </source>
</evidence>
<dbReference type="InterPro" id="IPR049730">
    <property type="entry name" value="SNF2/RAD54-like_C"/>
</dbReference>
<dbReference type="InterPro" id="IPR027417">
    <property type="entry name" value="P-loop_NTPase"/>
</dbReference>
<dbReference type="GO" id="GO:0000724">
    <property type="term" value="P:double-strand break repair via homologous recombination"/>
    <property type="evidence" value="ECO:0007669"/>
    <property type="project" value="TreeGrafter"/>
</dbReference>
<dbReference type="CDD" id="cd18793">
    <property type="entry name" value="SF2_C_SNF"/>
    <property type="match status" value="1"/>
</dbReference>
<feature type="compositionally biased region" description="Low complexity" evidence="10">
    <location>
        <begin position="143"/>
        <end position="153"/>
    </location>
</feature>
<keyword evidence="7" id="KW-0131">Cell cycle</keyword>
<dbReference type="SMART" id="SM00487">
    <property type="entry name" value="DEXDc"/>
    <property type="match status" value="1"/>
</dbReference>
<evidence type="ECO:0000256" key="1">
    <source>
        <dbReference type="ARBA" id="ARBA00011467"/>
    </source>
</evidence>
<dbReference type="GO" id="GO:0051301">
    <property type="term" value="P:cell division"/>
    <property type="evidence" value="ECO:0007669"/>
    <property type="project" value="UniProtKB-KW"/>
</dbReference>
<feature type="region of interest" description="Disordered" evidence="10">
    <location>
        <begin position="1"/>
        <end position="61"/>
    </location>
</feature>
<dbReference type="AlphaFoldDB" id="A0A182J0H6"/>
<dbReference type="Gene3D" id="3.40.50.10810">
    <property type="entry name" value="Tandem AAA-ATPase domain"/>
    <property type="match status" value="1"/>
</dbReference>
<organism evidence="11">
    <name type="scientific">Anopheles atroparvus</name>
    <name type="common">European mosquito</name>
    <dbReference type="NCBI Taxonomy" id="41427"/>
    <lineage>
        <taxon>Eukaryota</taxon>
        <taxon>Metazoa</taxon>
        <taxon>Ecdysozoa</taxon>
        <taxon>Arthropoda</taxon>
        <taxon>Hexapoda</taxon>
        <taxon>Insecta</taxon>
        <taxon>Pterygota</taxon>
        <taxon>Neoptera</taxon>
        <taxon>Endopterygota</taxon>
        <taxon>Diptera</taxon>
        <taxon>Nematocera</taxon>
        <taxon>Culicoidea</taxon>
        <taxon>Culicidae</taxon>
        <taxon>Anophelinae</taxon>
        <taxon>Anopheles</taxon>
    </lineage>
</organism>
<dbReference type="Pfam" id="PF00271">
    <property type="entry name" value="Helicase_C"/>
    <property type="match status" value="1"/>
</dbReference>
<evidence type="ECO:0000256" key="9">
    <source>
        <dbReference type="ARBA" id="ARBA00029956"/>
    </source>
</evidence>
<dbReference type="SMART" id="SM00490">
    <property type="entry name" value="HELICc"/>
    <property type="match status" value="1"/>
</dbReference>
<feature type="region of interest" description="Disordered" evidence="10">
    <location>
        <begin position="140"/>
        <end position="193"/>
    </location>
</feature>
<dbReference type="GO" id="GO:0005634">
    <property type="term" value="C:nucleus"/>
    <property type="evidence" value="ECO:0007669"/>
    <property type="project" value="TreeGrafter"/>
</dbReference>
<dbReference type="GO" id="GO:0015616">
    <property type="term" value="F:DNA translocase activity"/>
    <property type="evidence" value="ECO:0007669"/>
    <property type="project" value="TreeGrafter"/>
</dbReference>
<protein>
    <recommendedName>
        <fullName evidence="2">DNA repair and recombination protein RAD54-like</fullName>
    </recommendedName>
    <alternativeName>
        <fullName evidence="9">Protein okra</fullName>
    </alternativeName>
</protein>
<comment type="function">
    <text evidence="8">Involved in mitotic DNA repair and meiotic recombination. Functions in the recombinational DNA repair pathway. Essential for interhomolog gene conversion (GC), but may have a less important role in intersister GC than spn-A/Rad51. In the presence of DNA, spn-A/Rad51 enhances the ATPase activity of okr/Rad54.</text>
</comment>